<dbReference type="Proteomes" id="UP001596244">
    <property type="component" value="Unassembled WGS sequence"/>
</dbReference>
<gene>
    <name evidence="4" type="ORF">ACFPUZ_03390</name>
</gene>
<dbReference type="InterPro" id="IPR002711">
    <property type="entry name" value="HNH"/>
</dbReference>
<feature type="compositionally biased region" description="Acidic residues" evidence="2">
    <location>
        <begin position="107"/>
        <end position="117"/>
    </location>
</feature>
<dbReference type="SMART" id="SM00507">
    <property type="entry name" value="HNHc"/>
    <property type="match status" value="1"/>
</dbReference>
<name>A0ABW1QB28_9CORY</name>
<feature type="domain" description="HNH nuclease" evidence="3">
    <location>
        <begin position="379"/>
        <end position="431"/>
    </location>
</feature>
<organism evidence="4 5">
    <name type="scientific">Corynebacterium nasicanis</name>
    <dbReference type="NCBI Taxonomy" id="1448267"/>
    <lineage>
        <taxon>Bacteria</taxon>
        <taxon>Bacillati</taxon>
        <taxon>Actinomycetota</taxon>
        <taxon>Actinomycetes</taxon>
        <taxon>Mycobacteriales</taxon>
        <taxon>Corynebacteriaceae</taxon>
        <taxon>Corynebacterium</taxon>
    </lineage>
</organism>
<evidence type="ECO:0000256" key="1">
    <source>
        <dbReference type="ARBA" id="ARBA00023450"/>
    </source>
</evidence>
<dbReference type="CDD" id="cd00085">
    <property type="entry name" value="HNHc"/>
    <property type="match status" value="1"/>
</dbReference>
<dbReference type="InterPro" id="IPR003615">
    <property type="entry name" value="HNH_nuc"/>
</dbReference>
<evidence type="ECO:0000256" key="2">
    <source>
        <dbReference type="SAM" id="MobiDB-lite"/>
    </source>
</evidence>
<dbReference type="Pfam" id="PF02720">
    <property type="entry name" value="DUF222"/>
    <property type="match status" value="1"/>
</dbReference>
<feature type="region of interest" description="Disordered" evidence="2">
    <location>
        <begin position="93"/>
        <end position="162"/>
    </location>
</feature>
<dbReference type="RefSeq" id="WP_376999869.1">
    <property type="nucleotide sequence ID" value="NZ_JBHSQE010000001.1"/>
</dbReference>
<keyword evidence="5" id="KW-1185">Reference proteome</keyword>
<protein>
    <submittedName>
        <fullName evidence="4">DUF222 domain-containing protein</fullName>
    </submittedName>
</protein>
<evidence type="ECO:0000313" key="5">
    <source>
        <dbReference type="Proteomes" id="UP001596244"/>
    </source>
</evidence>
<feature type="region of interest" description="Disordered" evidence="2">
    <location>
        <begin position="434"/>
        <end position="497"/>
    </location>
</feature>
<feature type="compositionally biased region" description="Basic and acidic residues" evidence="2">
    <location>
        <begin position="434"/>
        <end position="451"/>
    </location>
</feature>
<evidence type="ECO:0000313" key="4">
    <source>
        <dbReference type="EMBL" id="MFC6145854.1"/>
    </source>
</evidence>
<sequence>MTKTQLAGLIDRIESALTELSSAMAFPDSISFAEVQEEFIRLEKVVELKSFADAAFAYAADKAEAGRLVGAVHATEFLTRRLGLSKAEARSRLERGHALFSPPEPEPMPEPEPEPAETAEQRRAREEELARVRRAEEERQRRAREAQEKAREEAQKAAANADKQRMIHRELEHLNKHASLSREELLAEALVEGRHRSLEDLRVWLREKIRQANKAGRRPDGSRDPFAALRKRKVIVGPQDSDGGARVSMYLAGAELAKLKAALAPGRAPGSNTPVPPEEDKRTMAARMADQFSAILDHFLAAGPGSAARQGVGSVVVSFTAEELESLSPTDRFPSNTGDMLSTADILRLGAAQYDLGVLHDTDGQVLDLGRTVRSASLMQRLALFAQELCCTRGPCQTGLAQSHVHHLQAWAKGGRSDIENLTLQCPTHHAANRDERDGAFGLGHMDKDPTTGRTGWVPPGGGPPEFNESAFQNESAGAKIRRRQAAGEVSEPPAPE</sequence>
<dbReference type="EMBL" id="JBHSQE010000001">
    <property type="protein sequence ID" value="MFC6145854.1"/>
    <property type="molecule type" value="Genomic_DNA"/>
</dbReference>
<reference evidence="5" key="1">
    <citation type="journal article" date="2019" name="Int. J. Syst. Evol. Microbiol.">
        <title>The Global Catalogue of Microorganisms (GCM) 10K type strain sequencing project: providing services to taxonomists for standard genome sequencing and annotation.</title>
        <authorList>
            <consortium name="The Broad Institute Genomics Platform"/>
            <consortium name="The Broad Institute Genome Sequencing Center for Infectious Disease"/>
            <person name="Wu L."/>
            <person name="Ma J."/>
        </authorList>
    </citation>
    <scope>NUCLEOTIDE SEQUENCE [LARGE SCALE GENOMIC DNA]</scope>
    <source>
        <strain evidence="5">CCUG 51943</strain>
    </source>
</reference>
<feature type="compositionally biased region" description="Basic and acidic residues" evidence="2">
    <location>
        <begin position="119"/>
        <end position="155"/>
    </location>
</feature>
<evidence type="ECO:0000259" key="3">
    <source>
        <dbReference type="SMART" id="SM00507"/>
    </source>
</evidence>
<comment type="similarity">
    <text evidence="1">Belongs to the Rv1128c/1148c/1588c/1702c/1945/3466 family.</text>
</comment>
<accession>A0ABW1QB28</accession>
<proteinExistence type="inferred from homology"/>
<comment type="caution">
    <text evidence="4">The sequence shown here is derived from an EMBL/GenBank/DDBJ whole genome shotgun (WGS) entry which is preliminary data.</text>
</comment>
<dbReference type="InterPro" id="IPR003870">
    <property type="entry name" value="DUF222"/>
</dbReference>
<dbReference type="Pfam" id="PF01844">
    <property type="entry name" value="HNH"/>
    <property type="match status" value="1"/>
</dbReference>